<sequence>MIRATGFDMVRYENLSFGICAIHKGVKPYKAKKEAHFMAAAPPIRLLFAIPRRMLSLSSNRSVRFRSSNPAHTIKDIGRFVDPLVTDAMYDPGQVNPHISHPFLKL</sequence>
<reference evidence="1 2" key="1">
    <citation type="submission" date="2014-03" db="EMBL/GenBank/DDBJ databases">
        <title>Draft genome of the hookworm Oesophagostomum dentatum.</title>
        <authorList>
            <person name="Mitreva M."/>
        </authorList>
    </citation>
    <scope>NUCLEOTIDE SEQUENCE [LARGE SCALE GENOMIC DNA]</scope>
    <source>
        <strain evidence="1 2">OD-Hann</strain>
    </source>
</reference>
<proteinExistence type="predicted"/>
<keyword evidence="2" id="KW-1185">Reference proteome</keyword>
<accession>A0A0B1RW28</accession>
<protein>
    <submittedName>
        <fullName evidence="1">Uncharacterized protein</fullName>
    </submittedName>
</protein>
<name>A0A0B1RW28_OESDE</name>
<evidence type="ECO:0000313" key="2">
    <source>
        <dbReference type="Proteomes" id="UP000053660"/>
    </source>
</evidence>
<dbReference type="Pfam" id="PF01209">
    <property type="entry name" value="Ubie_methyltran"/>
    <property type="match status" value="1"/>
</dbReference>
<dbReference type="Proteomes" id="UP000053660">
    <property type="component" value="Unassembled WGS sequence"/>
</dbReference>
<dbReference type="EMBL" id="KN612344">
    <property type="protein sequence ID" value="KHJ75846.1"/>
    <property type="molecule type" value="Genomic_DNA"/>
</dbReference>
<organism evidence="1 2">
    <name type="scientific">Oesophagostomum dentatum</name>
    <name type="common">Nodular worm</name>
    <dbReference type="NCBI Taxonomy" id="61180"/>
    <lineage>
        <taxon>Eukaryota</taxon>
        <taxon>Metazoa</taxon>
        <taxon>Ecdysozoa</taxon>
        <taxon>Nematoda</taxon>
        <taxon>Chromadorea</taxon>
        <taxon>Rhabditida</taxon>
        <taxon>Rhabditina</taxon>
        <taxon>Rhabditomorpha</taxon>
        <taxon>Strongyloidea</taxon>
        <taxon>Strongylidae</taxon>
        <taxon>Oesophagostomum</taxon>
    </lineage>
</organism>
<dbReference type="AlphaFoldDB" id="A0A0B1RW28"/>
<gene>
    <name evidence="1" type="ORF">OESDEN_24537</name>
</gene>
<evidence type="ECO:0000313" key="1">
    <source>
        <dbReference type="EMBL" id="KHJ75846.1"/>
    </source>
</evidence>